<dbReference type="CDD" id="cd00009">
    <property type="entry name" value="AAA"/>
    <property type="match status" value="1"/>
</dbReference>
<reference evidence="7 8" key="1">
    <citation type="submission" date="2017-01" db="EMBL/GenBank/DDBJ databases">
        <title>Draft genome sequence of Pseudomonas pachastrellae type strain CCUG 46540T from a deep sea.</title>
        <authorList>
            <person name="Gomila M."/>
            <person name="Mulet M."/>
            <person name="Lalucat J."/>
            <person name="Garcia-Valdes E."/>
        </authorList>
    </citation>
    <scope>NUCLEOTIDE SEQUENCE [LARGE SCALE GENOMIC DNA]</scope>
    <source>
        <strain evidence="7 8">CCUG 46540</strain>
    </source>
</reference>
<accession>A0A1S8DGG7</accession>
<dbReference type="SUPFAM" id="SSF81923">
    <property type="entry name" value="Double Clp-N motif"/>
    <property type="match status" value="1"/>
</dbReference>
<dbReference type="GO" id="GO:0034605">
    <property type="term" value="P:cellular response to heat"/>
    <property type="evidence" value="ECO:0007669"/>
    <property type="project" value="TreeGrafter"/>
</dbReference>
<dbReference type="InterPro" id="IPR050130">
    <property type="entry name" value="ClpA_ClpB"/>
</dbReference>
<keyword evidence="2" id="KW-0067">ATP-binding</keyword>
<dbReference type="GO" id="GO:0005737">
    <property type="term" value="C:cytoplasm"/>
    <property type="evidence" value="ECO:0007669"/>
    <property type="project" value="TreeGrafter"/>
</dbReference>
<keyword evidence="3" id="KW-0143">Chaperone</keyword>
<comment type="caution">
    <text evidence="7">The sequence shown here is derived from an EMBL/GenBank/DDBJ whole genome shotgun (WGS) entry which is preliminary data.</text>
</comment>
<feature type="domain" description="Clp ATPase C-terminal" evidence="6">
    <location>
        <begin position="734"/>
        <end position="822"/>
    </location>
</feature>
<feature type="domain" description="AAA+ ATPase" evidence="5">
    <location>
        <begin position="194"/>
        <end position="340"/>
    </location>
</feature>
<feature type="domain" description="AAA+ ATPase" evidence="5">
    <location>
        <begin position="564"/>
        <end position="798"/>
    </location>
</feature>
<dbReference type="InterPro" id="IPR003593">
    <property type="entry name" value="AAA+_ATPase"/>
</dbReference>
<evidence type="ECO:0000313" key="7">
    <source>
        <dbReference type="EMBL" id="ONM43896.1"/>
    </source>
</evidence>
<evidence type="ECO:0000313" key="8">
    <source>
        <dbReference type="Proteomes" id="UP000242847"/>
    </source>
</evidence>
<dbReference type="GO" id="GO:0016887">
    <property type="term" value="F:ATP hydrolysis activity"/>
    <property type="evidence" value="ECO:0007669"/>
    <property type="project" value="InterPro"/>
</dbReference>
<dbReference type="InterPro" id="IPR041664">
    <property type="entry name" value="AAA_16"/>
</dbReference>
<dbReference type="PANTHER" id="PTHR11638">
    <property type="entry name" value="ATP-DEPENDENT CLP PROTEASE"/>
    <property type="match status" value="1"/>
</dbReference>
<dbReference type="Proteomes" id="UP000242847">
    <property type="component" value="Unassembled WGS sequence"/>
</dbReference>
<dbReference type="SUPFAM" id="SSF52540">
    <property type="entry name" value="P-loop containing nucleoside triphosphate hydrolases"/>
    <property type="match status" value="2"/>
</dbReference>
<dbReference type="SMART" id="SM00382">
    <property type="entry name" value="AAA"/>
    <property type="match status" value="2"/>
</dbReference>
<dbReference type="Pfam" id="PF10431">
    <property type="entry name" value="ClpB_D2-small"/>
    <property type="match status" value="1"/>
</dbReference>
<dbReference type="PRINTS" id="PR00300">
    <property type="entry name" value="CLPPROTEASEA"/>
</dbReference>
<dbReference type="InterPro" id="IPR036628">
    <property type="entry name" value="Clp_N_dom_sf"/>
</dbReference>
<evidence type="ECO:0000259" key="6">
    <source>
        <dbReference type="SMART" id="SM01086"/>
    </source>
</evidence>
<keyword evidence="4" id="KW-0175">Coiled coil</keyword>
<dbReference type="GO" id="GO:0005524">
    <property type="term" value="F:ATP binding"/>
    <property type="evidence" value="ECO:0007669"/>
    <property type="project" value="UniProtKB-KW"/>
</dbReference>
<dbReference type="Pfam" id="PF13191">
    <property type="entry name" value="AAA_16"/>
    <property type="match status" value="1"/>
</dbReference>
<keyword evidence="1" id="KW-0547">Nucleotide-binding</keyword>
<dbReference type="CDD" id="cd19499">
    <property type="entry name" value="RecA-like_ClpB_Hsp104-like"/>
    <property type="match status" value="1"/>
</dbReference>
<dbReference type="InterPro" id="IPR003959">
    <property type="entry name" value="ATPase_AAA_core"/>
</dbReference>
<dbReference type="InterPro" id="IPR027417">
    <property type="entry name" value="P-loop_NTPase"/>
</dbReference>
<dbReference type="InterPro" id="IPR017729">
    <property type="entry name" value="ATPase_T6SS_ClpV1"/>
</dbReference>
<dbReference type="AlphaFoldDB" id="A0A1S8DGG7"/>
<dbReference type="STRING" id="254161.SAMN05216256_11570"/>
<dbReference type="EMBL" id="MUBC01000020">
    <property type="protein sequence ID" value="ONM43896.1"/>
    <property type="molecule type" value="Genomic_DNA"/>
</dbReference>
<evidence type="ECO:0000256" key="1">
    <source>
        <dbReference type="ARBA" id="ARBA00022741"/>
    </source>
</evidence>
<evidence type="ECO:0000259" key="5">
    <source>
        <dbReference type="SMART" id="SM00382"/>
    </source>
</evidence>
<dbReference type="InterPro" id="IPR041546">
    <property type="entry name" value="ClpA/ClpB_AAA_lid"/>
</dbReference>
<dbReference type="OrthoDB" id="9803641at2"/>
<proteinExistence type="predicted"/>
<dbReference type="Gene3D" id="3.40.50.300">
    <property type="entry name" value="P-loop containing nucleotide triphosphate hydrolases"/>
    <property type="match status" value="3"/>
</dbReference>
<protein>
    <submittedName>
        <fullName evidence="7">ClpV1 family T6SS ATPase</fullName>
    </submittedName>
</protein>
<dbReference type="NCBIfam" id="TIGR03345">
    <property type="entry name" value="VI_ClpV1"/>
    <property type="match status" value="1"/>
</dbReference>
<gene>
    <name evidence="7" type="ORF">BXT89_10545</name>
</gene>
<dbReference type="RefSeq" id="WP_083727447.1">
    <property type="nucleotide sequence ID" value="NZ_FOUD01000015.1"/>
</dbReference>
<name>A0A1S8DGG7_9GAMM</name>
<dbReference type="PANTHER" id="PTHR11638:SF181">
    <property type="entry name" value="ATPASE SUBUNIT OF ATP-DEPENDENT PROTEASE"/>
    <property type="match status" value="1"/>
</dbReference>
<feature type="coiled-coil region" evidence="4">
    <location>
        <begin position="408"/>
        <end position="471"/>
    </location>
</feature>
<dbReference type="Gene3D" id="1.10.1780.10">
    <property type="entry name" value="Clp, N-terminal domain"/>
    <property type="match status" value="1"/>
</dbReference>
<dbReference type="InterPro" id="IPR019489">
    <property type="entry name" value="Clp_ATPase_C"/>
</dbReference>
<evidence type="ECO:0000256" key="3">
    <source>
        <dbReference type="ARBA" id="ARBA00023186"/>
    </source>
</evidence>
<evidence type="ECO:0000256" key="4">
    <source>
        <dbReference type="SAM" id="Coils"/>
    </source>
</evidence>
<dbReference type="Pfam" id="PF07724">
    <property type="entry name" value="AAA_2"/>
    <property type="match status" value="1"/>
</dbReference>
<organism evidence="7 8">
    <name type="scientific">Halopseudomonas pachastrellae</name>
    <dbReference type="NCBI Taxonomy" id="254161"/>
    <lineage>
        <taxon>Bacteria</taxon>
        <taxon>Pseudomonadati</taxon>
        <taxon>Pseudomonadota</taxon>
        <taxon>Gammaproteobacteria</taxon>
        <taxon>Pseudomonadales</taxon>
        <taxon>Pseudomonadaceae</taxon>
        <taxon>Halopseudomonas</taxon>
    </lineage>
</organism>
<sequence>MLNIDLHQLIRLLSLDLRRDLETAAAHCLQRGGHSVQPEDLLLSLLQRPDSLLQRALLASGQEPEVIAAALQLAGSPAEAQRNPVLSNTLIGWLQDALLLASTELQRRLIDQRALLLAWLRSPPANPELLAMLSAEQMLGLDDNAHGSEPEPQDQLLEEFTQDLTRQAKDGELDPVLGRENELRQLIDILCRRRKSNPAILGEAGVGKSALVEGLAQRIITGAVPETLRDYRVLALDLGLLQAGAGMRGELERRLQGVISAASQPGARIILFIDEAHTLIGHGGDAGTADTANLLKPALARGQLKAIGATTWSEYRKHIEKDPALARRFQPVVLHAPDVAQATALLRGLAPRYAASHGLHVTDEAVVAAVELAARYLPDRQLPDKAIDLLDTACARTRVNLACAPLEVEQLQAHAQQLEQHGAALQQDHRRGLSVDLTQLDRLHSAQPAALEQAQALSEQWARQRALAEQLHKEEQPGSARAELLALQQDLPLVSAEVDRRAVAEVVSGWTGIPLERLQGSRSDQIAGFAAQLTQRLHGQPEAIAELDQGLRAAALGLSRPDRPSGVFLLVGPSGVGKTATAEAIAELLYGGPDFLTIINMGEYQEPHSLARLIGAPPGYVGYGEGGQLTEAVRRRPYSVVLLDEVEKAHPQLLNLFYQIFDKGIANDGEGREIDFRNTLILLTSNLASEQINQLCQTQRPQAAELLEQIEPGLRAYFKPALLARMRVLPYFPMDTDALAAVARQRLQLLADRLSARQLSVSYDAALPAHIATQCHTEGGARLIERWVERHVQAPIANRLLADAASPRTLHLAVDDTGDIRCDFA</sequence>
<dbReference type="SMART" id="SM01086">
    <property type="entry name" value="ClpB_D2-small"/>
    <property type="match status" value="1"/>
</dbReference>
<dbReference type="Pfam" id="PF17871">
    <property type="entry name" value="AAA_lid_9"/>
    <property type="match status" value="1"/>
</dbReference>
<evidence type="ECO:0000256" key="2">
    <source>
        <dbReference type="ARBA" id="ARBA00022840"/>
    </source>
</evidence>
<dbReference type="Gene3D" id="1.10.8.60">
    <property type="match status" value="1"/>
</dbReference>
<dbReference type="InterPro" id="IPR001270">
    <property type="entry name" value="ClpA/B"/>
</dbReference>
<keyword evidence="8" id="KW-1185">Reference proteome</keyword>